<gene>
    <name evidence="2" type="ORF">GCM10007971_09850</name>
</gene>
<organism evidence="2 3">
    <name type="scientific">Oceanobacillus indicireducens</name>
    <dbReference type="NCBI Taxonomy" id="1004261"/>
    <lineage>
        <taxon>Bacteria</taxon>
        <taxon>Bacillati</taxon>
        <taxon>Bacillota</taxon>
        <taxon>Bacilli</taxon>
        <taxon>Bacillales</taxon>
        <taxon>Bacillaceae</taxon>
        <taxon>Oceanobacillus</taxon>
    </lineage>
</organism>
<feature type="chain" id="PRO_5039571464" description="YhgE/Pip domain-containing protein" evidence="1">
    <location>
        <begin position="24"/>
        <end position="603"/>
    </location>
</feature>
<name>A0A917XU77_9BACI</name>
<dbReference type="InterPro" id="IPR023908">
    <property type="entry name" value="xxxLxxG_rpt"/>
</dbReference>
<keyword evidence="3" id="KW-1185">Reference proteome</keyword>
<dbReference type="NCBIfam" id="TIGR03057">
    <property type="entry name" value="xxxLxxG_by_4"/>
    <property type="match status" value="1"/>
</dbReference>
<evidence type="ECO:0000313" key="3">
    <source>
        <dbReference type="Proteomes" id="UP000624041"/>
    </source>
</evidence>
<comment type="caution">
    <text evidence="2">The sequence shown here is derived from an EMBL/GenBank/DDBJ whole genome shotgun (WGS) entry which is preliminary data.</text>
</comment>
<keyword evidence="1" id="KW-0732">Signal</keyword>
<dbReference type="AlphaFoldDB" id="A0A917XU77"/>
<reference evidence="2" key="1">
    <citation type="journal article" date="2014" name="Int. J. Syst. Evol. Microbiol.">
        <title>Complete genome sequence of Corynebacterium casei LMG S-19264T (=DSM 44701T), isolated from a smear-ripened cheese.</title>
        <authorList>
            <consortium name="US DOE Joint Genome Institute (JGI-PGF)"/>
            <person name="Walter F."/>
            <person name="Albersmeier A."/>
            <person name="Kalinowski J."/>
            <person name="Ruckert C."/>
        </authorList>
    </citation>
    <scope>NUCLEOTIDE SEQUENCE</scope>
    <source>
        <strain evidence="2">JCM 17251</strain>
    </source>
</reference>
<dbReference type="Proteomes" id="UP000624041">
    <property type="component" value="Unassembled WGS sequence"/>
</dbReference>
<evidence type="ECO:0000256" key="1">
    <source>
        <dbReference type="SAM" id="SignalP"/>
    </source>
</evidence>
<dbReference type="RefSeq" id="WP_188856264.1">
    <property type="nucleotide sequence ID" value="NZ_BMOS01000005.1"/>
</dbReference>
<accession>A0A917XU77</accession>
<reference evidence="2" key="2">
    <citation type="submission" date="2020-09" db="EMBL/GenBank/DDBJ databases">
        <authorList>
            <person name="Sun Q."/>
            <person name="Ohkuma M."/>
        </authorList>
    </citation>
    <scope>NUCLEOTIDE SEQUENCE</scope>
    <source>
        <strain evidence="2">JCM 17251</strain>
    </source>
</reference>
<dbReference type="Gene3D" id="1.10.287.950">
    <property type="entry name" value="Methyl-accepting chemotaxis protein"/>
    <property type="match status" value="1"/>
</dbReference>
<evidence type="ECO:0000313" key="2">
    <source>
        <dbReference type="EMBL" id="GGN53407.1"/>
    </source>
</evidence>
<proteinExistence type="predicted"/>
<dbReference type="EMBL" id="BMOS01000005">
    <property type="protein sequence ID" value="GGN53407.1"/>
    <property type="molecule type" value="Genomic_DNA"/>
</dbReference>
<evidence type="ECO:0008006" key="4">
    <source>
        <dbReference type="Google" id="ProtNLM"/>
    </source>
</evidence>
<protein>
    <recommendedName>
        <fullName evidence="4">YhgE/Pip domain-containing protein</fullName>
    </recommendedName>
</protein>
<feature type="signal peptide" evidence="1">
    <location>
        <begin position="1"/>
        <end position="23"/>
    </location>
</feature>
<sequence length="603" mass="65489">MKKILIVLLSIFLVLPGTFPVAAAASNEEKEADVNNAGKVVGKDEVVYATLSPDGIGKELYIVNSLEVSEGGQVVDYGKYSSVKNLTDLTEITQSGDTVELTASEGKFFYQGTLEHTNLPWEFQITYLLDGEEVTPKELAGKDGTLEILIETFENEAIDSVFFDNYLLQISFTLDGEKTSNVETEEGVLANAGKDIQVTYSVMPEEEALLSMTADVTDLELSGIDIAAIPQSMSIDAPDTDEFTDEIGTLADALQEIDRGVLGLKSGTEELHDGTTALQNGSSEYQNGIHALNNGSSELISGSKEIQGALEAIDQSLSEFEGMDGSDFNEITIALEEFAKALREIKEGLISLKNGFSGAYEALDQAIEGIPGHEITEEEIIALKQSDANQETVDKLLEVYTASLTVKGTYAEVKEAFTSVTSTLETITASLETMATSIEDMMDGFHDFLDKMDPTGGLKELQAGISTLSANYQSFHSGLVAYTEGVGELASGYAEINQGIGELNNGTGELANGVSELRNGTAELAEATQDMPEQVTKEIDEMLAQYDKSDFEAVSFVNEKNEEVNSVQFVLKTEPIEKVEKEKEEEAEPEKKSLWERFLDLFR</sequence>